<dbReference type="RefSeq" id="XP_013319223.1">
    <property type="nucleotide sequence ID" value="XM_013463769.1"/>
</dbReference>
<dbReference type="Proteomes" id="UP000054342">
    <property type="component" value="Unassembled WGS sequence"/>
</dbReference>
<dbReference type="SUPFAM" id="SSF51182">
    <property type="entry name" value="RmlC-like cupins"/>
    <property type="match status" value="1"/>
</dbReference>
<reference evidence="3 4" key="1">
    <citation type="submission" date="2015-01" db="EMBL/GenBank/DDBJ databases">
        <title>The Genome Sequence of Exophiala xenobiotica CBS118157.</title>
        <authorList>
            <consortium name="The Broad Institute Genomics Platform"/>
            <person name="Cuomo C."/>
            <person name="de Hoog S."/>
            <person name="Gorbushina A."/>
            <person name="Stielow B."/>
            <person name="Teixiera M."/>
            <person name="Abouelleil A."/>
            <person name="Chapman S.B."/>
            <person name="Priest M."/>
            <person name="Young S.K."/>
            <person name="Wortman J."/>
            <person name="Nusbaum C."/>
            <person name="Birren B."/>
        </authorList>
    </citation>
    <scope>NUCLEOTIDE SEQUENCE [LARGE SCALE GENOMIC DNA]</scope>
    <source>
        <strain evidence="3 4">CBS 118157</strain>
    </source>
</reference>
<proteinExistence type="predicted"/>
<dbReference type="AlphaFoldDB" id="A0A0D2FEU5"/>
<evidence type="ECO:0000313" key="3">
    <source>
        <dbReference type="EMBL" id="KIW58639.1"/>
    </source>
</evidence>
<dbReference type="PANTHER" id="PTHR43346">
    <property type="entry name" value="LIGAND BINDING DOMAIN PROTEIN, PUTATIVE (AFU_ORTHOLOGUE AFUA_6G14370)-RELATED"/>
    <property type="match status" value="1"/>
</dbReference>
<feature type="compositionally biased region" description="Basic and acidic residues" evidence="1">
    <location>
        <begin position="184"/>
        <end position="195"/>
    </location>
</feature>
<gene>
    <name evidence="3" type="ORF">PV05_03140</name>
</gene>
<dbReference type="Gene3D" id="2.60.120.10">
    <property type="entry name" value="Jelly Rolls"/>
    <property type="match status" value="1"/>
</dbReference>
<dbReference type="OrthoDB" id="1161823at2759"/>
<dbReference type="InterPro" id="IPR014710">
    <property type="entry name" value="RmlC-like_jellyroll"/>
</dbReference>
<dbReference type="Pfam" id="PF07883">
    <property type="entry name" value="Cupin_2"/>
    <property type="match status" value="1"/>
</dbReference>
<dbReference type="CDD" id="cd02223">
    <property type="entry name" value="cupin_Bh2720-like"/>
    <property type="match status" value="1"/>
</dbReference>
<feature type="compositionally biased region" description="Basic and acidic residues" evidence="1">
    <location>
        <begin position="211"/>
        <end position="221"/>
    </location>
</feature>
<evidence type="ECO:0000256" key="1">
    <source>
        <dbReference type="SAM" id="MobiDB-lite"/>
    </source>
</evidence>
<evidence type="ECO:0000259" key="2">
    <source>
        <dbReference type="Pfam" id="PF07883"/>
    </source>
</evidence>
<dbReference type="InterPro" id="IPR011051">
    <property type="entry name" value="RmlC_Cupin_sf"/>
</dbReference>
<dbReference type="InterPro" id="IPR013096">
    <property type="entry name" value="Cupin_2"/>
</dbReference>
<feature type="domain" description="Cupin type-2" evidence="2">
    <location>
        <begin position="110"/>
        <end position="178"/>
    </location>
</feature>
<dbReference type="HOGENOM" id="CLU_090569_0_0_1"/>
<keyword evidence="4" id="KW-1185">Reference proteome</keyword>
<organism evidence="3 4">
    <name type="scientific">Exophiala xenobiotica</name>
    <dbReference type="NCBI Taxonomy" id="348802"/>
    <lineage>
        <taxon>Eukaryota</taxon>
        <taxon>Fungi</taxon>
        <taxon>Dikarya</taxon>
        <taxon>Ascomycota</taxon>
        <taxon>Pezizomycotina</taxon>
        <taxon>Eurotiomycetes</taxon>
        <taxon>Chaetothyriomycetidae</taxon>
        <taxon>Chaetothyriales</taxon>
        <taxon>Herpotrichiellaceae</taxon>
        <taxon>Exophiala</taxon>
    </lineage>
</organism>
<dbReference type="InterPro" id="IPR052538">
    <property type="entry name" value="Flavonoid_dioxygenase-like"/>
</dbReference>
<accession>A0A0D2FEU5</accession>
<protein>
    <recommendedName>
        <fullName evidence="2">Cupin type-2 domain-containing protein</fullName>
    </recommendedName>
</protein>
<evidence type="ECO:0000313" key="4">
    <source>
        <dbReference type="Proteomes" id="UP000054342"/>
    </source>
</evidence>
<dbReference type="EMBL" id="KN847318">
    <property type="protein sequence ID" value="KIW58639.1"/>
    <property type="molecule type" value="Genomic_DNA"/>
</dbReference>
<name>A0A0D2FEU5_9EURO</name>
<dbReference type="GeneID" id="25325048"/>
<sequence>MSLQSLKQLRFGFGVKSILRSSSTTHIRQSNSRLLATPSRKTPSSYHLSRARSILGSRHFATTTMKFTTPSMDPPKHEMAYFPNMTTSLPSESGEFRRVLWTGLYSQLVLMTVPVDGEIGDEKHTVDQILTFTSGQGKATINGVDQDVKAGDLIIVPAGTQHQFINTGPTPLILYTVYSPAEHKPTTVHKDKEQGDREEEEGIDVPPEWSQRSKAENEKLGLVEPEDH</sequence>
<feature type="region of interest" description="Disordered" evidence="1">
    <location>
        <begin position="184"/>
        <end position="228"/>
    </location>
</feature>
<dbReference type="PANTHER" id="PTHR43346:SF1">
    <property type="entry name" value="QUERCETIN 2,3-DIOXYGENASE-RELATED"/>
    <property type="match status" value="1"/>
</dbReference>